<organism evidence="1 2">
    <name type="scientific">Pseudomonas citronellolis</name>
    <dbReference type="NCBI Taxonomy" id="53408"/>
    <lineage>
        <taxon>Bacteria</taxon>
        <taxon>Pseudomonadati</taxon>
        <taxon>Pseudomonadota</taxon>
        <taxon>Gammaproteobacteria</taxon>
        <taxon>Pseudomonadales</taxon>
        <taxon>Pseudomonadaceae</taxon>
        <taxon>Pseudomonas</taxon>
    </lineage>
</organism>
<keyword evidence="2" id="KW-1185">Reference proteome</keyword>
<gene>
    <name evidence="1" type="ORF">SAMN05216577_11734</name>
</gene>
<dbReference type="Proteomes" id="UP000183385">
    <property type="component" value="Unassembled WGS sequence"/>
</dbReference>
<dbReference type="EMBL" id="FOLS01000017">
    <property type="protein sequence ID" value="SFD11923.1"/>
    <property type="molecule type" value="Genomic_DNA"/>
</dbReference>
<name>A0AAQ1HP91_9PSED</name>
<sequence>MLIGRPAAFPSTGRRAPGGALCNALWPAVKQGDRKAREMKRGGSGHIEIGRNTLCMFQLLSRTISSKPRSCTGSAIGRAAISASSVSAARRPMASRGVRMLDRRGTM</sequence>
<accession>A0AAQ1HP91</accession>
<protein>
    <submittedName>
        <fullName evidence="1">Uncharacterized protein</fullName>
    </submittedName>
</protein>
<comment type="caution">
    <text evidence="1">The sequence shown here is derived from an EMBL/GenBank/DDBJ whole genome shotgun (WGS) entry which is preliminary data.</text>
</comment>
<proteinExistence type="predicted"/>
<reference evidence="1 2" key="1">
    <citation type="submission" date="2016-10" db="EMBL/GenBank/DDBJ databases">
        <authorList>
            <person name="Varghese N."/>
            <person name="Submissions S."/>
        </authorList>
    </citation>
    <scope>NUCLEOTIDE SEQUENCE [LARGE SCALE GENOMIC DNA]</scope>
    <source>
        <strain evidence="1 2">LMG 18378</strain>
    </source>
</reference>
<evidence type="ECO:0000313" key="2">
    <source>
        <dbReference type="Proteomes" id="UP000183385"/>
    </source>
</evidence>
<dbReference type="AlphaFoldDB" id="A0AAQ1HP91"/>
<evidence type="ECO:0000313" key="1">
    <source>
        <dbReference type="EMBL" id="SFD11923.1"/>
    </source>
</evidence>